<evidence type="ECO:0000313" key="1">
    <source>
        <dbReference type="EMBL" id="GBM68580.1"/>
    </source>
</evidence>
<dbReference type="OrthoDB" id="8063408at2759"/>
<gene>
    <name evidence="1" type="ORF">AVEN_82450_1</name>
</gene>
<comment type="caution">
    <text evidence="1">The sequence shown here is derived from an EMBL/GenBank/DDBJ whole genome shotgun (WGS) entry which is preliminary data.</text>
</comment>
<sequence length="279" mass="32571">MKKYLLAPGVSFSWFRRREKDFLPNFSENVDLVYCSNIPGLTAQFQIEYDTQEWRLFIDTCKRSLKAVLLHNGKTYASIPVGHSELYKECYENSAIILNKLKYKDHMLNISGNLKVIAMRLGLQGGNTKYPCFLCEWDRIFRNSPRLLERAHCHYQGSLLRAVSSRLCEWNSRKRSQHWIKREWPVRQKLEIGSKNVIEEALVDRGKILLPPLHIKLGLIKQFVKALDKDGWCFKHLFHAFPRLSAAKVKEGVFVGPDIRKLLKKEKFEACMTKVEKEA</sequence>
<protein>
    <submittedName>
        <fullName evidence="1">Uncharacterized protein</fullName>
    </submittedName>
</protein>
<organism evidence="1 2">
    <name type="scientific">Araneus ventricosus</name>
    <name type="common">Orbweaver spider</name>
    <name type="synonym">Epeira ventricosa</name>
    <dbReference type="NCBI Taxonomy" id="182803"/>
    <lineage>
        <taxon>Eukaryota</taxon>
        <taxon>Metazoa</taxon>
        <taxon>Ecdysozoa</taxon>
        <taxon>Arthropoda</taxon>
        <taxon>Chelicerata</taxon>
        <taxon>Arachnida</taxon>
        <taxon>Araneae</taxon>
        <taxon>Araneomorphae</taxon>
        <taxon>Entelegynae</taxon>
        <taxon>Araneoidea</taxon>
        <taxon>Araneidae</taxon>
        <taxon>Araneus</taxon>
    </lineage>
</organism>
<proteinExistence type="predicted"/>
<dbReference type="PANTHER" id="PTHR46114">
    <property type="entry name" value="APPLE DOMAIN-CONTAINING PROTEIN"/>
    <property type="match status" value="1"/>
</dbReference>
<accession>A0A4Y2HTD9</accession>
<dbReference type="PANTHER" id="PTHR46114:SF1">
    <property type="entry name" value="ZAD DOMAIN-CONTAINING PROTEIN"/>
    <property type="match status" value="1"/>
</dbReference>
<evidence type="ECO:0000313" key="2">
    <source>
        <dbReference type="Proteomes" id="UP000499080"/>
    </source>
</evidence>
<dbReference type="AlphaFoldDB" id="A0A4Y2HTD9"/>
<name>A0A4Y2HTD9_ARAVE</name>
<dbReference type="Proteomes" id="UP000499080">
    <property type="component" value="Unassembled WGS sequence"/>
</dbReference>
<keyword evidence="2" id="KW-1185">Reference proteome</keyword>
<dbReference type="EMBL" id="BGPR01002150">
    <property type="protein sequence ID" value="GBM68580.1"/>
    <property type="molecule type" value="Genomic_DNA"/>
</dbReference>
<reference evidence="1 2" key="1">
    <citation type="journal article" date="2019" name="Sci. Rep.">
        <title>Orb-weaving spider Araneus ventricosus genome elucidates the spidroin gene catalogue.</title>
        <authorList>
            <person name="Kono N."/>
            <person name="Nakamura H."/>
            <person name="Ohtoshi R."/>
            <person name="Moran D.A.P."/>
            <person name="Shinohara A."/>
            <person name="Yoshida Y."/>
            <person name="Fujiwara M."/>
            <person name="Mori M."/>
            <person name="Tomita M."/>
            <person name="Arakawa K."/>
        </authorList>
    </citation>
    <scope>NUCLEOTIDE SEQUENCE [LARGE SCALE GENOMIC DNA]</scope>
</reference>